<dbReference type="OrthoDB" id="8562788at2"/>
<dbReference type="EMBL" id="LXER01000017">
    <property type="protein sequence ID" value="OAT32109.1"/>
    <property type="molecule type" value="Genomic_DNA"/>
</dbReference>
<dbReference type="Proteomes" id="UP000078410">
    <property type="component" value="Unassembled WGS sequence"/>
</dbReference>
<dbReference type="InterPro" id="IPR011990">
    <property type="entry name" value="TPR-like_helical_dom_sf"/>
</dbReference>
<comment type="caution">
    <text evidence="1">The sequence shown here is derived from an EMBL/GenBank/DDBJ whole genome shotgun (WGS) entry which is preliminary data.</text>
</comment>
<dbReference type="AlphaFoldDB" id="A0A1B7IQV1"/>
<evidence type="ECO:0000313" key="2">
    <source>
        <dbReference type="Proteomes" id="UP000078410"/>
    </source>
</evidence>
<dbReference type="Pfam" id="PF05944">
    <property type="entry name" value="Phage_term_smal"/>
    <property type="match status" value="1"/>
</dbReference>
<name>A0A1B7IQV1_9ENTR</name>
<keyword evidence="1" id="KW-0255">Endonuclease</keyword>
<keyword evidence="2" id="KW-1185">Reference proteome</keyword>
<dbReference type="GO" id="GO:0004519">
    <property type="term" value="F:endonuclease activity"/>
    <property type="evidence" value="ECO:0007669"/>
    <property type="project" value="UniProtKB-KW"/>
</dbReference>
<keyword evidence="1" id="KW-0540">Nuclease</keyword>
<evidence type="ECO:0000313" key="1">
    <source>
        <dbReference type="EMBL" id="OAT32109.1"/>
    </source>
</evidence>
<accession>A0A1B7IQV1</accession>
<sequence>MSSPARAHRLRVEAELTAREGSHQQTLSGSDQMLMQLSEDLRRLKGVQSTEKKAELKRTLLPKYEPWVTGILTGDGSRQDDVVMHILVWRIDAGDYHGALEIGRHALKYGWVLPVRYNRTTATAIAEEFADAAQRAFTAKQPFSAALLTQALELVDAHDMPDQSRARLHKAIGYALRENGQLAASVNHLNRALELDSRCGVKKDIERLGTQLRKASNG</sequence>
<dbReference type="Gene3D" id="1.25.40.10">
    <property type="entry name" value="Tetratricopeptide repeat domain"/>
    <property type="match status" value="1"/>
</dbReference>
<protein>
    <submittedName>
        <fullName evidence="1">Phage terminase endonuclease subunit</fullName>
    </submittedName>
</protein>
<dbReference type="InterPro" id="IPR010270">
    <property type="entry name" value="Phage_P2_GpM"/>
</dbReference>
<reference evidence="1 2" key="1">
    <citation type="submission" date="2016-04" db="EMBL/GenBank/DDBJ databases">
        <title>ATOL: Assembling a taxonomically balanced genome-scale reconstruction of the evolutionary history of the Enterobacteriaceae.</title>
        <authorList>
            <person name="Plunkett G.III."/>
            <person name="Neeno-Eckwall E.C."/>
            <person name="Glasner J.D."/>
            <person name="Perna N.T."/>
        </authorList>
    </citation>
    <scope>NUCLEOTIDE SEQUENCE [LARGE SCALE GENOMIC DNA]</scope>
    <source>
        <strain evidence="1 2">ATCC 51605</strain>
    </source>
</reference>
<proteinExistence type="predicted"/>
<dbReference type="GO" id="GO:0003677">
    <property type="term" value="F:DNA binding"/>
    <property type="evidence" value="ECO:0007669"/>
    <property type="project" value="InterPro"/>
</dbReference>
<organism evidence="1 2">
    <name type="scientific">Buttiauxella brennerae ATCC 51605</name>
    <dbReference type="NCBI Taxonomy" id="1354251"/>
    <lineage>
        <taxon>Bacteria</taxon>
        <taxon>Pseudomonadati</taxon>
        <taxon>Pseudomonadota</taxon>
        <taxon>Gammaproteobacteria</taxon>
        <taxon>Enterobacterales</taxon>
        <taxon>Enterobacteriaceae</taxon>
        <taxon>Buttiauxella</taxon>
    </lineage>
</organism>
<keyword evidence="1" id="KW-0378">Hydrolase</keyword>
<gene>
    <name evidence="1" type="ORF">M975_2001</name>
</gene>
<dbReference type="PATRIC" id="fig|1354251.4.peg.2071"/>
<dbReference type="RefSeq" id="WP_064559065.1">
    <property type="nucleotide sequence ID" value="NZ_LXER01000017.1"/>
</dbReference>